<dbReference type="Proteomes" id="UP000031668">
    <property type="component" value="Unassembled WGS sequence"/>
</dbReference>
<name>A0A0C2N2D0_THEKT</name>
<keyword evidence="2" id="KW-1185">Reference proteome</keyword>
<proteinExistence type="predicted"/>
<accession>A0A0C2N2D0</accession>
<sequence>MLCSCALCLTAESSWVCQETGSARIEDKKVTGFSSEPGGHLAGDQACAERRVGNTPRKNVGDHCALMPCPPNGQNRRYTRESDLTQNLMVWVKISLDVLR</sequence>
<comment type="caution">
    <text evidence="1">The sequence shown here is derived from an EMBL/GenBank/DDBJ whole genome shotgun (WGS) entry which is preliminary data.</text>
</comment>
<dbReference type="EMBL" id="JWZT01000682">
    <property type="protein sequence ID" value="KII73766.1"/>
    <property type="molecule type" value="Genomic_DNA"/>
</dbReference>
<gene>
    <name evidence="1" type="ORF">RF11_14626</name>
</gene>
<dbReference type="AlphaFoldDB" id="A0A0C2N2D0"/>
<protein>
    <submittedName>
        <fullName evidence="1">Uncharacterized protein</fullName>
    </submittedName>
</protein>
<organism evidence="1 2">
    <name type="scientific">Thelohanellus kitauei</name>
    <name type="common">Myxosporean</name>
    <dbReference type="NCBI Taxonomy" id="669202"/>
    <lineage>
        <taxon>Eukaryota</taxon>
        <taxon>Metazoa</taxon>
        <taxon>Cnidaria</taxon>
        <taxon>Myxozoa</taxon>
        <taxon>Myxosporea</taxon>
        <taxon>Bivalvulida</taxon>
        <taxon>Platysporina</taxon>
        <taxon>Myxobolidae</taxon>
        <taxon>Thelohanellus</taxon>
    </lineage>
</organism>
<reference evidence="1 2" key="1">
    <citation type="journal article" date="2014" name="Genome Biol. Evol.">
        <title>The genome of the myxosporean Thelohanellus kitauei shows adaptations to nutrient acquisition within its fish host.</title>
        <authorList>
            <person name="Yang Y."/>
            <person name="Xiong J."/>
            <person name="Zhou Z."/>
            <person name="Huo F."/>
            <person name="Miao W."/>
            <person name="Ran C."/>
            <person name="Liu Y."/>
            <person name="Zhang J."/>
            <person name="Feng J."/>
            <person name="Wang M."/>
            <person name="Wang M."/>
            <person name="Wang L."/>
            <person name="Yao B."/>
        </authorList>
    </citation>
    <scope>NUCLEOTIDE SEQUENCE [LARGE SCALE GENOMIC DNA]</scope>
    <source>
        <strain evidence="1">Wuqing</strain>
    </source>
</reference>
<evidence type="ECO:0000313" key="2">
    <source>
        <dbReference type="Proteomes" id="UP000031668"/>
    </source>
</evidence>
<evidence type="ECO:0000313" key="1">
    <source>
        <dbReference type="EMBL" id="KII73766.1"/>
    </source>
</evidence>